<name>A0A9P7U7K9_9PEZI</name>
<organism evidence="1 2">
    <name type="scientific">Colletotrichum scovillei</name>
    <dbReference type="NCBI Taxonomy" id="1209932"/>
    <lineage>
        <taxon>Eukaryota</taxon>
        <taxon>Fungi</taxon>
        <taxon>Dikarya</taxon>
        <taxon>Ascomycota</taxon>
        <taxon>Pezizomycotina</taxon>
        <taxon>Sordariomycetes</taxon>
        <taxon>Hypocreomycetidae</taxon>
        <taxon>Glomerellales</taxon>
        <taxon>Glomerellaceae</taxon>
        <taxon>Colletotrichum</taxon>
        <taxon>Colletotrichum acutatum species complex</taxon>
    </lineage>
</organism>
<reference evidence="1" key="1">
    <citation type="submission" date="2021-05" db="EMBL/GenBank/DDBJ databases">
        <title>Comparative genomics of three Colletotrichum scovillei strains and genetic complementation revealed genes involved fungal growth and virulence on chili pepper.</title>
        <authorList>
            <person name="Hsieh D.-K."/>
            <person name="Chuang S.-C."/>
            <person name="Chen C.-Y."/>
            <person name="Chao Y.-T."/>
            <person name="Lu M.-Y.J."/>
            <person name="Lee M.-H."/>
            <person name="Shih M.-C."/>
        </authorList>
    </citation>
    <scope>NUCLEOTIDE SEQUENCE</scope>
    <source>
        <strain evidence="1">Coll-153</strain>
    </source>
</reference>
<gene>
    <name evidence="1" type="ORF">JMJ77_002994</name>
</gene>
<dbReference type="EMBL" id="JAESDN010000012">
    <property type="protein sequence ID" value="KAG7043288.1"/>
    <property type="molecule type" value="Genomic_DNA"/>
</dbReference>
<sequence length="247" mass="27513">RHRGTNAGQQARYSDRPSATAGQRVLCRPACLLPVWESTMRNDISLSSGIEVQPTLSIHLSWFCLLAVAASRNPRKSIRPVKQMLQPAEPAIKPLNHTLPRFPNCLFPVVCGETTTDTRLRPIWLPQTHTPSELSPLFKLAIHKRAIEVFGHIHTPQIAMVWSMGFCSPRLSCCDPRLFFVMAMSTIAHFACRTSQEHNIYGISMRSILGDLGDLGEVCSKYMARCSGAGVLCKFAEELLDGAENRR</sequence>
<evidence type="ECO:0000313" key="1">
    <source>
        <dbReference type="EMBL" id="KAG7043288.1"/>
    </source>
</evidence>
<dbReference type="Proteomes" id="UP000699042">
    <property type="component" value="Unassembled WGS sequence"/>
</dbReference>
<evidence type="ECO:0000313" key="2">
    <source>
        <dbReference type="Proteomes" id="UP000699042"/>
    </source>
</evidence>
<accession>A0A9P7U7K9</accession>
<keyword evidence="2" id="KW-1185">Reference proteome</keyword>
<protein>
    <submittedName>
        <fullName evidence="1">Uncharacterized protein</fullName>
    </submittedName>
</protein>
<dbReference type="AlphaFoldDB" id="A0A9P7U7K9"/>
<comment type="caution">
    <text evidence="1">The sequence shown here is derived from an EMBL/GenBank/DDBJ whole genome shotgun (WGS) entry which is preliminary data.</text>
</comment>
<feature type="non-terminal residue" evidence="1">
    <location>
        <position position="247"/>
    </location>
</feature>
<proteinExistence type="predicted"/>